<keyword evidence="1" id="KW-0175">Coiled coil</keyword>
<evidence type="ECO:0000313" key="3">
    <source>
        <dbReference type="EMBL" id="AZS37562.1"/>
    </source>
</evidence>
<feature type="region of interest" description="Disordered" evidence="2">
    <location>
        <begin position="189"/>
        <end position="214"/>
    </location>
</feature>
<dbReference type="RefSeq" id="WP_127096103.1">
    <property type="nucleotide sequence ID" value="NZ_CP031423.1"/>
</dbReference>
<proteinExistence type="predicted"/>
<dbReference type="KEGG" id="mlv:CVS47_02200"/>
<feature type="region of interest" description="Disordered" evidence="2">
    <location>
        <begin position="72"/>
        <end position="116"/>
    </location>
</feature>
<dbReference type="AlphaFoldDB" id="A0A3Q9J3F2"/>
<sequence>MSDLVYTSPLIRDLIVVDAEVERICTTYRGTGPVFLLAREVRLAQNLRITTCPLVIVADVFDGAGFTIDASGVAAPSSGRNGDDGVPLPMSQMYSPDGRPIAGGSSGQGGGAGLDGGNGQSVTIYARHTVNVSVTTAGGAASNGGSGGNGTAGASGAMIAEHTEQRDLTPGDPYDFEFEDVVIPEQIIPGTPGGNGGWGGNGGSGGSGGSVMLTSLSDGTEPVLAVAGGAAGGGGYGGSAGPDGAVCDAAASPGENGAPGAWGADGAVVRTTVSEEDFVAGLRPLLDSTGPSWANYWAPFRIAMGDWHYHRFTPSAAEPGDAGELAALELQRGLELQPDNGVALQLREQMVGVPRDGGDGARAWVGGAANAVGLSPQLDILPDFPTYIDAFQGFVPLASAFLFSGIDDVLQAGTKEALAGMVREQQKAVDLARDRFEKDVSIGTSERDIAAKEAEFIQQQLDQATTDITDAMAKMKDTPFRFGDIIGTVAAVAGAVAGVIAAIPTLGASLVAAVPAMVSLVSTVTAQAEPIAKALLAGTPADTKQVEEAYKKVGKSVDAVIGAGKTIVNFVTLVQNLTTAPGADNAEQIALVRRGAELAHQLLIAQNRVALADQRIAAAQSQAARAAELVQQAGALADGVQLDAAGVRQVGLLAIRIAGANAEALNSMAFRAARAVEILTLEPQAENIALDAGMLSPEVWQRYSEDAITPTELAGLLTASWGRMLQPIGMQQDYLAYFQQRHDQDVLTRIYRPADPEFRSLLSTGRFTFEVDAAALPSGRADAKTRSVRLALVGADHPSGGISCEVRHGGAYSQRRQSGEIDVQLLEPQISTRRAQFTRLTAENESIADVPLTAPLSLRFWGRGIGGEWGVSVVGAQENAGIDLSGLTEIQVEIRYQFVR</sequence>
<gene>
    <name evidence="3" type="ORF">CVS47_02200</name>
</gene>
<dbReference type="EMBL" id="CP031423">
    <property type="protein sequence ID" value="AZS37562.1"/>
    <property type="molecule type" value="Genomic_DNA"/>
</dbReference>
<evidence type="ECO:0000256" key="2">
    <source>
        <dbReference type="SAM" id="MobiDB-lite"/>
    </source>
</evidence>
<reference evidence="3 4" key="1">
    <citation type="submission" date="2018-08" db="EMBL/GenBank/DDBJ databases">
        <title>Microbacterium lemovicicum sp. nov., a bacterium isolated from a natural uranium-rich soil.</title>
        <authorList>
            <person name="ORTET P."/>
        </authorList>
    </citation>
    <scope>NUCLEOTIDE SEQUENCE [LARGE SCALE GENOMIC DNA]</scope>
    <source>
        <strain evidence="3 4">Viu22</strain>
    </source>
</reference>
<name>A0A3Q9J3F2_9MICO</name>
<protein>
    <submittedName>
        <fullName evidence="3">Uncharacterized protein</fullName>
    </submittedName>
</protein>
<organism evidence="3 4">
    <name type="scientific">Microbacterium lemovicicum</name>
    <dbReference type="NCBI Taxonomy" id="1072463"/>
    <lineage>
        <taxon>Bacteria</taxon>
        <taxon>Bacillati</taxon>
        <taxon>Actinomycetota</taxon>
        <taxon>Actinomycetes</taxon>
        <taxon>Micrococcales</taxon>
        <taxon>Microbacteriaceae</taxon>
        <taxon>Microbacterium</taxon>
    </lineage>
</organism>
<keyword evidence="4" id="KW-1185">Reference proteome</keyword>
<feature type="compositionally biased region" description="Gly residues" evidence="2">
    <location>
        <begin position="191"/>
        <end position="209"/>
    </location>
</feature>
<dbReference type="Proteomes" id="UP000276888">
    <property type="component" value="Chromosome"/>
</dbReference>
<evidence type="ECO:0000256" key="1">
    <source>
        <dbReference type="SAM" id="Coils"/>
    </source>
</evidence>
<evidence type="ECO:0000313" key="4">
    <source>
        <dbReference type="Proteomes" id="UP000276888"/>
    </source>
</evidence>
<dbReference type="OrthoDB" id="8476914at2"/>
<feature type="compositionally biased region" description="Gly residues" evidence="2">
    <location>
        <begin position="104"/>
        <end position="116"/>
    </location>
</feature>
<accession>A0A3Q9J3F2</accession>
<feature type="coiled-coil region" evidence="1">
    <location>
        <begin position="447"/>
        <end position="474"/>
    </location>
</feature>